<proteinExistence type="predicted"/>
<feature type="region of interest" description="Disordered" evidence="1">
    <location>
        <begin position="1"/>
        <end position="54"/>
    </location>
</feature>
<evidence type="ECO:0000313" key="3">
    <source>
        <dbReference type="Proteomes" id="UP000199213"/>
    </source>
</evidence>
<keyword evidence="3" id="KW-1185">Reference proteome</keyword>
<reference evidence="3" key="1">
    <citation type="submission" date="2016-10" db="EMBL/GenBank/DDBJ databases">
        <authorList>
            <person name="Varghese N."/>
            <person name="Submissions S."/>
        </authorList>
    </citation>
    <scope>NUCLEOTIDE SEQUENCE [LARGE SCALE GENOMIC DNA]</scope>
    <source>
        <strain evidence="3">DSM 45460</strain>
    </source>
</reference>
<sequence>MTRSEDSRRTHRAGHAEIRAEVAAEEPENAEAEAIESATTAEHRATPGTRISGG</sequence>
<accession>A0A1G8X0L2</accession>
<evidence type="ECO:0000256" key="1">
    <source>
        <dbReference type="SAM" id="MobiDB-lite"/>
    </source>
</evidence>
<dbReference type="AlphaFoldDB" id="A0A1G8X0L2"/>
<feature type="compositionally biased region" description="Acidic residues" evidence="1">
    <location>
        <begin position="23"/>
        <end position="34"/>
    </location>
</feature>
<gene>
    <name evidence="2" type="ORF">SAMN04487820_102325</name>
</gene>
<organism evidence="2 3">
    <name type="scientific">Actinopolyspora mzabensis</name>
    <dbReference type="NCBI Taxonomy" id="995066"/>
    <lineage>
        <taxon>Bacteria</taxon>
        <taxon>Bacillati</taxon>
        <taxon>Actinomycetota</taxon>
        <taxon>Actinomycetes</taxon>
        <taxon>Actinopolysporales</taxon>
        <taxon>Actinopolysporaceae</taxon>
        <taxon>Actinopolyspora</taxon>
    </lineage>
</organism>
<dbReference type="Proteomes" id="UP000199213">
    <property type="component" value="Unassembled WGS sequence"/>
</dbReference>
<name>A0A1G8X0L2_ACTMZ</name>
<protein>
    <submittedName>
        <fullName evidence="2">Uncharacterized protein</fullName>
    </submittedName>
</protein>
<feature type="compositionally biased region" description="Basic and acidic residues" evidence="1">
    <location>
        <begin position="1"/>
        <end position="22"/>
    </location>
</feature>
<dbReference type="EMBL" id="FNFM01000002">
    <property type="protein sequence ID" value="SDJ84188.1"/>
    <property type="molecule type" value="Genomic_DNA"/>
</dbReference>
<evidence type="ECO:0000313" key="2">
    <source>
        <dbReference type="EMBL" id="SDJ84188.1"/>
    </source>
</evidence>